<dbReference type="Proteomes" id="UP000238362">
    <property type="component" value="Unassembled WGS sequence"/>
</dbReference>
<evidence type="ECO:0000256" key="7">
    <source>
        <dbReference type="PIRSR" id="PIRSR600760-2"/>
    </source>
</evidence>
<comment type="cofactor">
    <cofactor evidence="2 7 8">
        <name>Mg(2+)</name>
        <dbReference type="ChEBI" id="CHEBI:18420"/>
    </cofactor>
</comment>
<keyword evidence="6 7" id="KW-0460">Magnesium</keyword>
<comment type="similarity">
    <text evidence="3 8">Belongs to the inositol monophosphatase superfamily.</text>
</comment>
<dbReference type="CDD" id="cd01639">
    <property type="entry name" value="IMPase"/>
    <property type="match status" value="1"/>
</dbReference>
<name>A0A2T0LTN3_9PSEU</name>
<comment type="catalytic activity">
    <reaction evidence="1 8">
        <text>a myo-inositol phosphate + H2O = myo-inositol + phosphate</text>
        <dbReference type="Rhea" id="RHEA:24056"/>
        <dbReference type="ChEBI" id="CHEBI:15377"/>
        <dbReference type="ChEBI" id="CHEBI:17268"/>
        <dbReference type="ChEBI" id="CHEBI:43474"/>
        <dbReference type="ChEBI" id="CHEBI:84139"/>
        <dbReference type="EC" id="3.1.3.25"/>
    </reaction>
</comment>
<keyword evidence="4 7" id="KW-0479">Metal-binding</keyword>
<evidence type="ECO:0000256" key="5">
    <source>
        <dbReference type="ARBA" id="ARBA00022801"/>
    </source>
</evidence>
<feature type="binding site" evidence="7">
    <location>
        <position position="84"/>
    </location>
    <ligand>
        <name>Mg(2+)</name>
        <dbReference type="ChEBI" id="CHEBI:18420"/>
        <label>1</label>
        <note>catalytic</note>
    </ligand>
</feature>
<dbReference type="SUPFAM" id="SSF56655">
    <property type="entry name" value="Carbohydrate phosphatase"/>
    <property type="match status" value="1"/>
</dbReference>
<dbReference type="Gene3D" id="3.30.540.10">
    <property type="entry name" value="Fructose-1,6-Bisphosphatase, subunit A, domain 1"/>
    <property type="match status" value="1"/>
</dbReference>
<organism evidence="9 10">
    <name type="scientific">Prauserella shujinwangii</name>
    <dbReference type="NCBI Taxonomy" id="1453103"/>
    <lineage>
        <taxon>Bacteria</taxon>
        <taxon>Bacillati</taxon>
        <taxon>Actinomycetota</taxon>
        <taxon>Actinomycetes</taxon>
        <taxon>Pseudonocardiales</taxon>
        <taxon>Pseudonocardiaceae</taxon>
        <taxon>Prauserella</taxon>
    </lineage>
</organism>
<evidence type="ECO:0000256" key="6">
    <source>
        <dbReference type="ARBA" id="ARBA00022842"/>
    </source>
</evidence>
<dbReference type="InterPro" id="IPR020550">
    <property type="entry name" value="Inositol_monophosphatase_CS"/>
</dbReference>
<comment type="caution">
    <text evidence="9">The sequence shown here is derived from an EMBL/GenBank/DDBJ whole genome shotgun (WGS) entry which is preliminary data.</text>
</comment>
<dbReference type="GO" id="GO:0006020">
    <property type="term" value="P:inositol metabolic process"/>
    <property type="evidence" value="ECO:0007669"/>
    <property type="project" value="TreeGrafter"/>
</dbReference>
<evidence type="ECO:0000256" key="2">
    <source>
        <dbReference type="ARBA" id="ARBA00001946"/>
    </source>
</evidence>
<dbReference type="Gene3D" id="3.40.190.80">
    <property type="match status" value="1"/>
</dbReference>
<evidence type="ECO:0000256" key="4">
    <source>
        <dbReference type="ARBA" id="ARBA00022723"/>
    </source>
</evidence>
<dbReference type="InterPro" id="IPR033942">
    <property type="entry name" value="IMPase"/>
</dbReference>
<evidence type="ECO:0000256" key="8">
    <source>
        <dbReference type="RuleBase" id="RU364068"/>
    </source>
</evidence>
<accession>A0A2T0LTN3</accession>
<dbReference type="GO" id="GO:0046854">
    <property type="term" value="P:phosphatidylinositol phosphate biosynthetic process"/>
    <property type="evidence" value="ECO:0007669"/>
    <property type="project" value="InterPro"/>
</dbReference>
<dbReference type="PANTHER" id="PTHR20854">
    <property type="entry name" value="INOSITOL MONOPHOSPHATASE"/>
    <property type="match status" value="1"/>
</dbReference>
<dbReference type="InterPro" id="IPR000760">
    <property type="entry name" value="Inositol_monophosphatase-like"/>
</dbReference>
<dbReference type="PROSITE" id="PS00629">
    <property type="entry name" value="IMP_1"/>
    <property type="match status" value="1"/>
</dbReference>
<dbReference type="InterPro" id="IPR020583">
    <property type="entry name" value="Inositol_monoP_metal-BS"/>
</dbReference>
<keyword evidence="10" id="KW-1185">Reference proteome</keyword>
<dbReference type="Pfam" id="PF00459">
    <property type="entry name" value="Inositol_P"/>
    <property type="match status" value="1"/>
</dbReference>
<dbReference type="GO" id="GO:0046872">
    <property type="term" value="F:metal ion binding"/>
    <property type="evidence" value="ECO:0007669"/>
    <property type="project" value="UniProtKB-KW"/>
</dbReference>
<feature type="binding site" evidence="7">
    <location>
        <position position="87"/>
    </location>
    <ligand>
        <name>Mg(2+)</name>
        <dbReference type="ChEBI" id="CHEBI:18420"/>
        <label>1</label>
        <note>catalytic</note>
    </ligand>
</feature>
<proteinExistence type="inferred from homology"/>
<feature type="binding site" evidence="7">
    <location>
        <position position="86"/>
    </location>
    <ligand>
        <name>Mg(2+)</name>
        <dbReference type="ChEBI" id="CHEBI:18420"/>
        <label>1</label>
        <note>catalytic</note>
    </ligand>
</feature>
<sequence>MNDLNHLLGVAQEAVEIGAKLMTTSAPGVVRAKGDRDYVSDLDLQIQHEIRDHLHQATPDFDFLGEEEGGGAIDETTDYVWALDPIDGTSNFAHGIPLCATSLALVHRGQPIIGVITAPFLNQRYHAIKDGGAYCNGQPIHASNTTDLNRAIVTIGDYATGPGAEEKNQRRFAVTKKLAENVERIRMIGAASLDLAWVAEGRTDACIILSNKPWDMAAGTVVARESGAQVTDAAGQPHSRRSTETIAVNEHIWTQLSPLLNE</sequence>
<dbReference type="RefSeq" id="WP_106179601.1">
    <property type="nucleotide sequence ID" value="NZ_PVNH01000006.1"/>
</dbReference>
<evidence type="ECO:0000256" key="1">
    <source>
        <dbReference type="ARBA" id="ARBA00001033"/>
    </source>
</evidence>
<evidence type="ECO:0000313" key="10">
    <source>
        <dbReference type="Proteomes" id="UP000238362"/>
    </source>
</evidence>
<gene>
    <name evidence="9" type="ORF">B0I33_106160</name>
</gene>
<dbReference type="GO" id="GO:0008934">
    <property type="term" value="F:inositol monophosphate 1-phosphatase activity"/>
    <property type="evidence" value="ECO:0007669"/>
    <property type="project" value="InterPro"/>
</dbReference>
<dbReference type="PROSITE" id="PS00630">
    <property type="entry name" value="IMP_2"/>
    <property type="match status" value="1"/>
</dbReference>
<evidence type="ECO:0000313" key="9">
    <source>
        <dbReference type="EMBL" id="PRX47063.1"/>
    </source>
</evidence>
<dbReference type="AlphaFoldDB" id="A0A2T0LTN3"/>
<dbReference type="PANTHER" id="PTHR20854:SF4">
    <property type="entry name" value="INOSITOL-1-MONOPHOSPHATASE-RELATED"/>
    <property type="match status" value="1"/>
</dbReference>
<evidence type="ECO:0000256" key="3">
    <source>
        <dbReference type="ARBA" id="ARBA00009759"/>
    </source>
</evidence>
<dbReference type="EMBL" id="PVNH01000006">
    <property type="protein sequence ID" value="PRX47063.1"/>
    <property type="molecule type" value="Genomic_DNA"/>
</dbReference>
<keyword evidence="5 8" id="KW-0378">Hydrolase</keyword>
<dbReference type="EC" id="3.1.3.25" evidence="8"/>
<reference evidence="9 10" key="1">
    <citation type="submission" date="2018-03" db="EMBL/GenBank/DDBJ databases">
        <title>Genomic Encyclopedia of Type Strains, Phase III (KMG-III): the genomes of soil and plant-associated and newly described type strains.</title>
        <authorList>
            <person name="Whitman W."/>
        </authorList>
    </citation>
    <scope>NUCLEOTIDE SEQUENCE [LARGE SCALE GENOMIC DNA]</scope>
    <source>
        <strain evidence="9 10">CGMCC 4.7125</strain>
    </source>
</reference>
<feature type="binding site" evidence="7">
    <location>
        <position position="66"/>
    </location>
    <ligand>
        <name>Mg(2+)</name>
        <dbReference type="ChEBI" id="CHEBI:18420"/>
        <label>1</label>
        <note>catalytic</note>
    </ligand>
</feature>
<protein>
    <recommendedName>
        <fullName evidence="8">Inositol-1-monophosphatase</fullName>
        <ecNumber evidence="8">3.1.3.25</ecNumber>
    </recommendedName>
</protein>
<feature type="binding site" evidence="7">
    <location>
        <position position="215"/>
    </location>
    <ligand>
        <name>Mg(2+)</name>
        <dbReference type="ChEBI" id="CHEBI:18420"/>
        <label>1</label>
        <note>catalytic</note>
    </ligand>
</feature>
<dbReference type="OrthoDB" id="9772456at2"/>
<dbReference type="GO" id="GO:0007165">
    <property type="term" value="P:signal transduction"/>
    <property type="evidence" value="ECO:0007669"/>
    <property type="project" value="TreeGrafter"/>
</dbReference>
<dbReference type="PRINTS" id="PR00377">
    <property type="entry name" value="IMPHPHTASES"/>
</dbReference>